<dbReference type="Proteomes" id="UP000799754">
    <property type="component" value="Unassembled WGS sequence"/>
</dbReference>
<dbReference type="EMBL" id="MU006732">
    <property type="protein sequence ID" value="KAF2624271.1"/>
    <property type="molecule type" value="Genomic_DNA"/>
</dbReference>
<organism evidence="1 2">
    <name type="scientific">Macroventuria anomochaeta</name>
    <dbReference type="NCBI Taxonomy" id="301207"/>
    <lineage>
        <taxon>Eukaryota</taxon>
        <taxon>Fungi</taxon>
        <taxon>Dikarya</taxon>
        <taxon>Ascomycota</taxon>
        <taxon>Pezizomycotina</taxon>
        <taxon>Dothideomycetes</taxon>
        <taxon>Pleosporomycetidae</taxon>
        <taxon>Pleosporales</taxon>
        <taxon>Pleosporineae</taxon>
        <taxon>Didymellaceae</taxon>
        <taxon>Macroventuria</taxon>
    </lineage>
</organism>
<comment type="caution">
    <text evidence="1">The sequence shown here is derived from an EMBL/GenBank/DDBJ whole genome shotgun (WGS) entry which is preliminary data.</text>
</comment>
<name>A0ACB6RQV6_9PLEO</name>
<evidence type="ECO:0000313" key="1">
    <source>
        <dbReference type="EMBL" id="KAF2624271.1"/>
    </source>
</evidence>
<proteinExistence type="predicted"/>
<sequence>MPETCRNARDEVEDLEIEQGPKSFFPLNELRSFFKEQKIREILLCECTQCKEDLRMFNSRIDRENYVDMIMGGPEPKDLTRTYYSVFGLLVYVEHPLFIIGFLDHKCNDYILESWATFSSDLSPDRLKTFTGEYKRNATRFDRFARKFTAILPRFAIPHLEPDRFSQYHESVVLPFIEEVEIGKRRADDGHLTSEGANGRVFAFKIQREYNRFPHSGSKTEFARKRIETTQPLAYLERSNIQYVQQFEDDHIVKLIKAYGHGESINLIFPRAWTNLDHLLRDRLFGYGDKRGAKLELADAWKQLLGISKALRKIHGFGNSRANGGVDDQLCIHFDLKPDNILIEREDGNWLITDFGQAALTRRRRGTTPRVGGHFGTDAYAPPEIDDTSMEFGRAYDIWSLGCIMLEVATFMVLGHAGLSGSGSFVGLDQTRQAMPKWARNSDERFFCQEVPNGEYVVKKEIQAFMVNLESSHARSSDCDDESKAFLKKVIGLINRMLKPKVTERVDITRVVEILSSARRRASAGVIEQKPHQVVAEPGEHILQESELSRIELLHWSAANKEWEECKLAILESEAGFMRLHCWAQGHIPKDINLPRNGVKMLPLYAFWDPSKIRGSKAWIDLLALSAERCSAIPNAKFAFDGGSGLDEARLIQSVLTSQDIVGSFALSRVMMSRPSSATAALSRAYRRMRSSNANTPTEANSRSFDMNSATVQIWVEQQDALPTHMTRRESQGSQTTTVGRPVRRSDRDRSKVPPCRLCIYLHEPQFICTVRIDVNWVLEEGTSNNKVHLRPRTSGGSGTFYASWLRPTPNERAAKRPAGIPLDPRVLRYYEDSDSIELEDVELTFLNADVLAAFRSKYDDTKEAWANERTAKEDRAEVNGKPEGTPRVPDGATRLPVPRVRVSIFAGTAEEEDSQSTSSASATRSRHDSTMENRIGPLQNPSLLIVPPNQ</sequence>
<evidence type="ECO:0000313" key="2">
    <source>
        <dbReference type="Proteomes" id="UP000799754"/>
    </source>
</evidence>
<reference evidence="1" key="1">
    <citation type="journal article" date="2020" name="Stud. Mycol.">
        <title>101 Dothideomycetes genomes: a test case for predicting lifestyles and emergence of pathogens.</title>
        <authorList>
            <person name="Haridas S."/>
            <person name="Albert R."/>
            <person name="Binder M."/>
            <person name="Bloem J."/>
            <person name="Labutti K."/>
            <person name="Salamov A."/>
            <person name="Andreopoulos B."/>
            <person name="Baker S."/>
            <person name="Barry K."/>
            <person name="Bills G."/>
            <person name="Bluhm B."/>
            <person name="Cannon C."/>
            <person name="Castanera R."/>
            <person name="Culley D."/>
            <person name="Daum C."/>
            <person name="Ezra D."/>
            <person name="Gonzalez J."/>
            <person name="Henrissat B."/>
            <person name="Kuo A."/>
            <person name="Liang C."/>
            <person name="Lipzen A."/>
            <person name="Lutzoni F."/>
            <person name="Magnuson J."/>
            <person name="Mondo S."/>
            <person name="Nolan M."/>
            <person name="Ohm R."/>
            <person name="Pangilinan J."/>
            <person name="Park H.-J."/>
            <person name="Ramirez L."/>
            <person name="Alfaro M."/>
            <person name="Sun H."/>
            <person name="Tritt A."/>
            <person name="Yoshinaga Y."/>
            <person name="Zwiers L.-H."/>
            <person name="Turgeon B."/>
            <person name="Goodwin S."/>
            <person name="Spatafora J."/>
            <person name="Crous P."/>
            <person name="Grigoriev I."/>
        </authorList>
    </citation>
    <scope>NUCLEOTIDE SEQUENCE</scope>
    <source>
        <strain evidence="1">CBS 525.71</strain>
    </source>
</reference>
<gene>
    <name evidence="1" type="ORF">BU25DRAFT_461443</name>
</gene>
<accession>A0ACB6RQV6</accession>
<keyword evidence="2" id="KW-1185">Reference proteome</keyword>
<protein>
    <submittedName>
        <fullName evidence="1">Kinase-like protein</fullName>
    </submittedName>
</protein>